<name>A0ABX7G7B7_9GAMM</name>
<dbReference type="EMBL" id="CP069213">
    <property type="protein sequence ID" value="QRH03172.1"/>
    <property type="molecule type" value="Genomic_DNA"/>
</dbReference>
<dbReference type="PANTHER" id="PTHR40086">
    <property type="entry name" value="PHOSPHOTRANSFERASE YTMP-RELATED"/>
    <property type="match status" value="1"/>
</dbReference>
<accession>A0ABX7G7B7</accession>
<sequence>MTMPLAATPNESDGVKSLPGITDEVLAFIAETGLFAEGYRLEPLTQGLSNHNLALYGREGVYVLRVNRDESSAFCQRAFEAGNWRLVATAGLAPALMAQSDDGRCYLSPFLDDGGWQQRYQEIPLSQFIHEPQSQTHNCHGIVDSDAGGDGDNLGQSGAVKLLLDLLLGLQALPVPANAKGFTTQWQDYELALEASQSQWARNPRWHMAYEALAARFAEVKAAMARLEAMGLSYQFSHRDLTPHNLLCHQGKLFCIDFEYACASHPLWDLAAVLASHNLTGAERRALTTAYLNAHPRLETSMSARVVDAVALHWYFGAIWALLMAGESGDEDYLCWFHSYLQLATC</sequence>
<reference evidence="2 3" key="1">
    <citation type="journal article" date="2012" name="Antonie Van Leeuwenhoek">
        <title>Shewanella litorisediminis sp. nov., a gammaproteobacterium isolated from a tidal flat sediment.</title>
        <authorList>
            <person name="Lee M.H."/>
            <person name="Yoon J.H."/>
        </authorList>
    </citation>
    <scope>NUCLEOTIDE SEQUENCE [LARGE SCALE GENOMIC DNA]</scope>
    <source>
        <strain evidence="2 3">SMK1-12</strain>
    </source>
</reference>
<feature type="domain" description="Aminoglycoside phosphotransferase" evidence="1">
    <location>
        <begin position="41"/>
        <end position="298"/>
    </location>
</feature>
<dbReference type="Gene3D" id="3.90.1200.10">
    <property type="match status" value="1"/>
</dbReference>
<dbReference type="SUPFAM" id="SSF56112">
    <property type="entry name" value="Protein kinase-like (PK-like)"/>
    <property type="match status" value="1"/>
</dbReference>
<dbReference type="RefSeq" id="WP_203326732.1">
    <property type="nucleotide sequence ID" value="NZ_CP069213.1"/>
</dbReference>
<dbReference type="InterPro" id="IPR002575">
    <property type="entry name" value="Aminoglycoside_PTrfase"/>
</dbReference>
<dbReference type="PANTHER" id="PTHR40086:SF1">
    <property type="entry name" value="CELL CYCLE REGULATOR CCRZ"/>
    <property type="match status" value="1"/>
</dbReference>
<evidence type="ECO:0000313" key="2">
    <source>
        <dbReference type="EMBL" id="QRH03172.1"/>
    </source>
</evidence>
<dbReference type="Gene3D" id="3.30.200.20">
    <property type="entry name" value="Phosphorylase Kinase, domain 1"/>
    <property type="match status" value="1"/>
</dbReference>
<protein>
    <submittedName>
        <fullName evidence="2">Phosphotransferase</fullName>
    </submittedName>
</protein>
<organism evidence="2 3">
    <name type="scientific">Shewanella litorisediminis</name>
    <dbReference type="NCBI Taxonomy" id="1173586"/>
    <lineage>
        <taxon>Bacteria</taxon>
        <taxon>Pseudomonadati</taxon>
        <taxon>Pseudomonadota</taxon>
        <taxon>Gammaproteobacteria</taxon>
        <taxon>Alteromonadales</taxon>
        <taxon>Shewanellaceae</taxon>
        <taxon>Shewanella</taxon>
    </lineage>
</organism>
<dbReference type="Proteomes" id="UP000596252">
    <property type="component" value="Chromosome"/>
</dbReference>
<gene>
    <name evidence="2" type="ORF">JQC75_07140</name>
</gene>
<dbReference type="Pfam" id="PF01636">
    <property type="entry name" value="APH"/>
    <property type="match status" value="1"/>
</dbReference>
<dbReference type="InterPro" id="IPR011009">
    <property type="entry name" value="Kinase-like_dom_sf"/>
</dbReference>
<evidence type="ECO:0000259" key="1">
    <source>
        <dbReference type="Pfam" id="PF01636"/>
    </source>
</evidence>
<keyword evidence="3" id="KW-1185">Reference proteome</keyword>
<proteinExistence type="predicted"/>
<dbReference type="InterPro" id="IPR052077">
    <property type="entry name" value="CcrZ_PhaseVar_Mediator"/>
</dbReference>
<evidence type="ECO:0000313" key="3">
    <source>
        <dbReference type="Proteomes" id="UP000596252"/>
    </source>
</evidence>